<accession>A0A2Z6S683</accession>
<keyword evidence="3" id="KW-1185">Reference proteome</keyword>
<evidence type="ECO:0008006" key="4">
    <source>
        <dbReference type="Google" id="ProtNLM"/>
    </source>
</evidence>
<dbReference type="AlphaFoldDB" id="A0A2Z6S683"/>
<dbReference type="Gene3D" id="1.10.150.50">
    <property type="entry name" value="Transcription Factor, Ets-1"/>
    <property type="match status" value="1"/>
</dbReference>
<reference evidence="1 3" key="1">
    <citation type="submission" date="2017-11" db="EMBL/GenBank/DDBJ databases">
        <title>The genome of Rhizophagus clarus HR1 reveals common genetic basis of auxotrophy among arbuscular mycorrhizal fungi.</title>
        <authorList>
            <person name="Kobayashi Y."/>
        </authorList>
    </citation>
    <scope>NUCLEOTIDE SEQUENCE [LARGE SCALE GENOMIC DNA]</scope>
    <source>
        <strain evidence="1 3">HR1</strain>
    </source>
</reference>
<evidence type="ECO:0000313" key="2">
    <source>
        <dbReference type="EMBL" id="GES92162.1"/>
    </source>
</evidence>
<dbReference type="Proteomes" id="UP000615446">
    <property type="component" value="Unassembled WGS sequence"/>
</dbReference>
<organism evidence="1 3">
    <name type="scientific">Rhizophagus clarus</name>
    <dbReference type="NCBI Taxonomy" id="94130"/>
    <lineage>
        <taxon>Eukaryota</taxon>
        <taxon>Fungi</taxon>
        <taxon>Fungi incertae sedis</taxon>
        <taxon>Mucoromycota</taxon>
        <taxon>Glomeromycotina</taxon>
        <taxon>Glomeromycetes</taxon>
        <taxon>Glomerales</taxon>
        <taxon>Glomeraceae</taxon>
        <taxon>Rhizophagus</taxon>
    </lineage>
</organism>
<comment type="caution">
    <text evidence="1">The sequence shown here is derived from an EMBL/GenBank/DDBJ whole genome shotgun (WGS) entry which is preliminary data.</text>
</comment>
<proteinExistence type="predicted"/>
<evidence type="ECO:0000313" key="1">
    <source>
        <dbReference type="EMBL" id="GBC04670.1"/>
    </source>
</evidence>
<dbReference type="Proteomes" id="UP000247702">
    <property type="component" value="Unassembled WGS sequence"/>
</dbReference>
<dbReference type="EMBL" id="BEXD01003959">
    <property type="protein sequence ID" value="GBC04670.1"/>
    <property type="molecule type" value="Genomic_DNA"/>
</dbReference>
<dbReference type="EMBL" id="BLAL01000213">
    <property type="protein sequence ID" value="GES92162.1"/>
    <property type="molecule type" value="Genomic_DNA"/>
</dbReference>
<dbReference type="OrthoDB" id="2428576at2759"/>
<name>A0A2Z6S683_9GLOM</name>
<sequence length="296" mass="33940">MSISDDITQNETVEDIKKFDNKSLIKFLKKNTPLKEEYLNILCEQDVDGYSFLHATEETFLRYGLKGGPATFLVNFAKKCREEKKNSSYKTIKDLRSVLEKFGIDSNRLVDLPQFTPPFFSLTDEEVELQQCITEIKCRLRNMGPVISDSNEALRNEFVSPILHAALNIVRRITNKEIVLYPRFEIMSDENTGRVEYGVKSLEELICITESKQYFVNIGFIQNVVQCESALQTNKKKTTEKFSSTSKNPINIKFSETALTENSEEELELSKNVKRVLEVIVGLLKDKVEDVTNSSF</sequence>
<dbReference type="InterPro" id="IPR013761">
    <property type="entry name" value="SAM/pointed_sf"/>
</dbReference>
<reference evidence="2" key="2">
    <citation type="submission" date="2019-10" db="EMBL/GenBank/DDBJ databases">
        <title>Conservation and host-specific expression of non-tandemly repeated heterogenous ribosome RNA gene in arbuscular mycorrhizal fungi.</title>
        <authorList>
            <person name="Maeda T."/>
            <person name="Kobayashi Y."/>
            <person name="Nakagawa T."/>
            <person name="Ezawa T."/>
            <person name="Yamaguchi K."/>
            <person name="Bino T."/>
            <person name="Nishimoto Y."/>
            <person name="Shigenobu S."/>
            <person name="Kawaguchi M."/>
        </authorList>
    </citation>
    <scope>NUCLEOTIDE SEQUENCE</scope>
    <source>
        <strain evidence="2">HR1</strain>
    </source>
</reference>
<protein>
    <recommendedName>
        <fullName evidence="4">SAM domain-containing protein</fullName>
    </recommendedName>
</protein>
<gene>
    <name evidence="2" type="ORF">RCL2_001895000</name>
    <name evidence="1" type="ORF">RclHR1_00580035</name>
</gene>
<evidence type="ECO:0000313" key="3">
    <source>
        <dbReference type="Proteomes" id="UP000247702"/>
    </source>
</evidence>